<keyword evidence="3" id="KW-1185">Reference proteome</keyword>
<reference evidence="2 3" key="1">
    <citation type="submission" date="2016-05" db="EMBL/GenBank/DDBJ databases">
        <title>Genome sequencing reveals origins of a unique bacterial endosymbiosis in the earliest lineages of terrestrial Fungi.</title>
        <authorList>
            <consortium name="DOE Joint Genome Institute"/>
            <person name="Uehling J."/>
            <person name="Gryganskyi A."/>
            <person name="Hameed K."/>
            <person name="Tschaplinski T."/>
            <person name="Misztal P."/>
            <person name="Wu S."/>
            <person name="Desiro A."/>
            <person name="Vande Pol N."/>
            <person name="Du Z.-Y."/>
            <person name="Zienkiewicz A."/>
            <person name="Zienkiewicz K."/>
            <person name="Morin E."/>
            <person name="Tisserant E."/>
            <person name="Splivallo R."/>
            <person name="Hainaut M."/>
            <person name="Henrissat B."/>
            <person name="Ohm R."/>
            <person name="Kuo A."/>
            <person name="Yan J."/>
            <person name="Lipzen A."/>
            <person name="Nolan M."/>
            <person name="Labutti K."/>
            <person name="Barry K."/>
            <person name="Goldstein A."/>
            <person name="Labbe J."/>
            <person name="Schadt C."/>
            <person name="Tuskan G."/>
            <person name="Grigoriev I."/>
            <person name="Martin F."/>
            <person name="Vilgalys R."/>
            <person name="Bonito G."/>
        </authorList>
    </citation>
    <scope>NUCLEOTIDE SEQUENCE [LARGE SCALE GENOMIC DNA]</scope>
    <source>
        <strain evidence="2 3">AG-77</strain>
    </source>
</reference>
<protein>
    <submittedName>
        <fullName evidence="2">Uncharacterized protein</fullName>
    </submittedName>
</protein>
<gene>
    <name evidence="2" type="ORF">K457DRAFT_241913</name>
</gene>
<evidence type="ECO:0000256" key="1">
    <source>
        <dbReference type="SAM" id="MobiDB-lite"/>
    </source>
</evidence>
<accession>A0A197JFF2</accession>
<dbReference type="EMBL" id="KV442128">
    <property type="protein sequence ID" value="OAQ23144.1"/>
    <property type="molecule type" value="Genomic_DNA"/>
</dbReference>
<dbReference type="Proteomes" id="UP000078512">
    <property type="component" value="Unassembled WGS sequence"/>
</dbReference>
<evidence type="ECO:0000313" key="2">
    <source>
        <dbReference type="EMBL" id="OAQ23144.1"/>
    </source>
</evidence>
<feature type="region of interest" description="Disordered" evidence="1">
    <location>
        <begin position="46"/>
        <end position="75"/>
    </location>
</feature>
<sequence>MHKAMHRHFLVFFMPNVHGRTSICVRFIPHNASLFFFFLAHFPSHSGSPEHQQKDLDPSPPPLEPRNTCPQQHGPAYLKRLRPNRKKKLESNFSSSQSFFLCYRFCCFVCYYYCCCNLCLVYGICVYVCVLCLGDGW</sequence>
<dbReference type="AlphaFoldDB" id="A0A197JFF2"/>
<proteinExistence type="predicted"/>
<evidence type="ECO:0000313" key="3">
    <source>
        <dbReference type="Proteomes" id="UP000078512"/>
    </source>
</evidence>
<organism evidence="2 3">
    <name type="scientific">Linnemannia elongata AG-77</name>
    <dbReference type="NCBI Taxonomy" id="1314771"/>
    <lineage>
        <taxon>Eukaryota</taxon>
        <taxon>Fungi</taxon>
        <taxon>Fungi incertae sedis</taxon>
        <taxon>Mucoromycota</taxon>
        <taxon>Mortierellomycotina</taxon>
        <taxon>Mortierellomycetes</taxon>
        <taxon>Mortierellales</taxon>
        <taxon>Mortierellaceae</taxon>
        <taxon>Linnemannia</taxon>
    </lineage>
</organism>
<name>A0A197JFF2_9FUNG</name>